<proteinExistence type="predicted"/>
<organism evidence="2 5">
    <name type="scientific">Sphingomonas koreensis</name>
    <dbReference type="NCBI Taxonomy" id="93064"/>
    <lineage>
        <taxon>Bacteria</taxon>
        <taxon>Pseudomonadati</taxon>
        <taxon>Pseudomonadota</taxon>
        <taxon>Alphaproteobacteria</taxon>
        <taxon>Sphingomonadales</taxon>
        <taxon>Sphingomonadaceae</taxon>
        <taxon>Sphingomonas</taxon>
    </lineage>
</organism>
<reference evidence="6 7" key="3">
    <citation type="submission" date="2018-07" db="EMBL/GenBank/DDBJ databases">
        <title>Genomic and Epidemiologic Investigation of an Indolent Hospital Outbreak.</title>
        <authorList>
            <person name="Johnson R.C."/>
            <person name="Deming C."/>
            <person name="Conlan S."/>
            <person name="Zellmer C.J."/>
            <person name="Michelin A.V."/>
            <person name="Lee-Lin S."/>
            <person name="Thomas P.J."/>
            <person name="Park M."/>
            <person name="Weingarten R.A."/>
            <person name="Less J."/>
            <person name="Dekker J.P."/>
            <person name="Frank K.M."/>
            <person name="Musser K.A."/>
            <person name="Mcquiston J.R."/>
            <person name="Henderson D.K."/>
            <person name="Lau A.F."/>
            <person name="Palmore T.N."/>
            <person name="Segre J.A."/>
        </authorList>
    </citation>
    <scope>NUCLEOTIDE SEQUENCE [LARGE SCALE GENOMIC DNA]</scope>
    <source>
        <strain evidence="4 7">SK-CDC1_0717</strain>
        <strain evidence="3 6">SK-NIH.Env10_0317</strain>
    </source>
</reference>
<keyword evidence="1" id="KW-0472">Membrane</keyword>
<dbReference type="EMBL" id="QQYZ01000013">
    <property type="protein sequence ID" value="RSY82037.1"/>
    <property type="molecule type" value="Genomic_DNA"/>
</dbReference>
<feature type="transmembrane region" description="Helical" evidence="1">
    <location>
        <begin position="6"/>
        <end position="23"/>
    </location>
</feature>
<evidence type="ECO:0000313" key="5">
    <source>
        <dbReference type="Proteomes" id="UP000185161"/>
    </source>
</evidence>
<name>A0A1L6JI82_9SPHN</name>
<dbReference type="InterPro" id="IPR009781">
    <property type="entry name" value="DUF1345"/>
</dbReference>
<protein>
    <submittedName>
        <fullName evidence="3">DUF1345 domain-containing protein</fullName>
    </submittedName>
</protein>
<keyword evidence="1" id="KW-0812">Transmembrane</keyword>
<dbReference type="OrthoDB" id="64737at2"/>
<keyword evidence="5" id="KW-1185">Reference proteome</keyword>
<dbReference type="AlphaFoldDB" id="A0A1L6JI82"/>
<feature type="transmembrane region" description="Helical" evidence="1">
    <location>
        <begin position="35"/>
        <end position="58"/>
    </location>
</feature>
<dbReference type="KEGG" id="skr:BRX40_20785"/>
<feature type="transmembrane region" description="Helical" evidence="1">
    <location>
        <begin position="70"/>
        <end position="90"/>
    </location>
</feature>
<reference evidence="5" key="2">
    <citation type="submission" date="2016-12" db="EMBL/GenBank/DDBJ databases">
        <title>Whole genome sequencing of Sphingomonas sp. ABOJV.</title>
        <authorList>
            <person name="Conlan S."/>
            <person name="Thomas P.J."/>
            <person name="Mullikin J."/>
            <person name="Palmore T.N."/>
            <person name="Frank K.M."/>
            <person name="Segre J.A."/>
        </authorList>
    </citation>
    <scope>NUCLEOTIDE SEQUENCE [LARGE SCALE GENOMIC DNA]</scope>
    <source>
        <strain evidence="5">ABOJV</strain>
    </source>
</reference>
<reference evidence="2" key="1">
    <citation type="submission" date="2016-12" db="EMBL/GenBank/DDBJ databases">
        <title>Whole genome sequencing of Sphingomonas koreensis.</title>
        <authorList>
            <person name="Conlan S."/>
            <person name="Thomas P.J."/>
            <person name="Mullikin J."/>
            <person name="Palmore T.N."/>
            <person name="Frank K.M."/>
            <person name="Segre J.A."/>
        </authorList>
    </citation>
    <scope>NUCLEOTIDE SEQUENCE</scope>
    <source>
        <strain evidence="2">ABOJV</strain>
    </source>
</reference>
<evidence type="ECO:0000313" key="3">
    <source>
        <dbReference type="EMBL" id="RSV07199.1"/>
    </source>
</evidence>
<feature type="transmembrane region" description="Helical" evidence="1">
    <location>
        <begin position="148"/>
        <end position="170"/>
    </location>
</feature>
<evidence type="ECO:0000313" key="6">
    <source>
        <dbReference type="Proteomes" id="UP000286681"/>
    </source>
</evidence>
<dbReference type="EMBL" id="CP018820">
    <property type="protein sequence ID" value="APR55220.1"/>
    <property type="molecule type" value="Genomic_DNA"/>
</dbReference>
<dbReference type="Proteomes" id="UP000286681">
    <property type="component" value="Unassembled WGS sequence"/>
</dbReference>
<evidence type="ECO:0000313" key="4">
    <source>
        <dbReference type="EMBL" id="RSY82037.1"/>
    </source>
</evidence>
<dbReference type="Proteomes" id="UP000185161">
    <property type="component" value="Chromosome"/>
</dbReference>
<dbReference type="Pfam" id="PF07077">
    <property type="entry name" value="DUF1345"/>
    <property type="match status" value="1"/>
</dbReference>
<evidence type="ECO:0000313" key="2">
    <source>
        <dbReference type="EMBL" id="APR55220.1"/>
    </source>
</evidence>
<dbReference type="Proteomes" id="UP000287746">
    <property type="component" value="Unassembled WGS sequence"/>
</dbReference>
<keyword evidence="1" id="KW-1133">Transmembrane helix</keyword>
<evidence type="ECO:0000256" key="1">
    <source>
        <dbReference type="SAM" id="Phobius"/>
    </source>
</evidence>
<dbReference type="STRING" id="93064.BRX40_20785"/>
<accession>A0A1L6JI82</accession>
<dbReference type="EMBL" id="QQWO01000002">
    <property type="protein sequence ID" value="RSV07199.1"/>
    <property type="molecule type" value="Genomic_DNA"/>
</dbReference>
<sequence>MVAFDAAAIVFLLSCLSLFRYESRRMRAAARRNDANRVALLAITGAISLAVLATIASVLIPEGAPQPRGLILVIATLAICWLFGNSVYALHYAHLFYTAQGGSDAGGLEFPETREPDYSDFAYFAYCLGMTFQTSDVTITTRPMRRAVTFHCLAAFVFNLGIIAFTINALGG</sequence>
<evidence type="ECO:0000313" key="7">
    <source>
        <dbReference type="Proteomes" id="UP000287746"/>
    </source>
</evidence>
<gene>
    <name evidence="2" type="ORF">BRX40_20785</name>
    <name evidence="3" type="ORF">CA257_03380</name>
    <name evidence="4" type="ORF">DAH66_13815</name>
</gene>